<comment type="caution">
    <text evidence="1">The sequence shown here is derived from an EMBL/GenBank/DDBJ whole genome shotgun (WGS) entry which is preliminary data.</text>
</comment>
<dbReference type="Proteomes" id="UP000298125">
    <property type="component" value="Unassembled WGS sequence"/>
</dbReference>
<gene>
    <name evidence="1" type="ORF">EHQ49_15580</name>
</gene>
<protein>
    <recommendedName>
        <fullName evidence="3">Vancomycin resistance protein</fullName>
    </recommendedName>
</protein>
<dbReference type="InterPro" id="IPR052913">
    <property type="entry name" value="Glycopeptide_resist_protein"/>
</dbReference>
<name>A0A4R9JG31_9LEPT</name>
<dbReference type="PANTHER" id="PTHR35788">
    <property type="entry name" value="EXPORTED PROTEIN-RELATED"/>
    <property type="match status" value="1"/>
</dbReference>
<keyword evidence="2" id="KW-1185">Reference proteome</keyword>
<dbReference type="EMBL" id="RQGA01000014">
    <property type="protein sequence ID" value="TGL37638.1"/>
    <property type="molecule type" value="Genomic_DNA"/>
</dbReference>
<dbReference type="RefSeq" id="WP_135580553.1">
    <property type="nucleotide sequence ID" value="NZ_RQGA01000014.1"/>
</dbReference>
<organism evidence="1 2">
    <name type="scientific">Leptospira perdikensis</name>
    <dbReference type="NCBI Taxonomy" id="2484948"/>
    <lineage>
        <taxon>Bacteria</taxon>
        <taxon>Pseudomonadati</taxon>
        <taxon>Spirochaetota</taxon>
        <taxon>Spirochaetia</taxon>
        <taxon>Leptospirales</taxon>
        <taxon>Leptospiraceae</taxon>
        <taxon>Leptospira</taxon>
    </lineage>
</organism>
<dbReference type="AlphaFoldDB" id="A0A4R9JG31"/>
<dbReference type="InterPro" id="IPR007391">
    <property type="entry name" value="Vancomycin_resist_VanW"/>
</dbReference>
<evidence type="ECO:0000313" key="2">
    <source>
        <dbReference type="Proteomes" id="UP000298125"/>
    </source>
</evidence>
<sequence>MIYQFKLKIKLLKRIFTSLINGKYFLFGLKPNTIALWTEETSLSLPIFDSPLKEGKLQNLRIAIANLNGRVLNPGRIFSFWHEIGNPTLQKGYQEGRVIRNGEVGAEIAGGLCQLSGIIYYLALELGLTIIERYPHSRDLYTEKTRFTPLGTDASVVFPTKDLRIQNSFPFPLLMEWDLTDTNLTFRIKTAKPLRRQKLYFQQTNKNGYSNVLVYRESEKNDKPILCSSDDYLL</sequence>
<reference evidence="1" key="1">
    <citation type="journal article" date="2019" name="PLoS Negl. Trop. Dis.">
        <title>Revisiting the worldwide diversity of Leptospira species in the environment.</title>
        <authorList>
            <person name="Vincent A.T."/>
            <person name="Schiettekatte O."/>
            <person name="Bourhy P."/>
            <person name="Veyrier F.J."/>
            <person name="Picardeau M."/>
        </authorList>
    </citation>
    <scope>NUCLEOTIDE SEQUENCE [LARGE SCALE GENOMIC DNA]</scope>
    <source>
        <strain evidence="1">201702692</strain>
    </source>
</reference>
<proteinExistence type="predicted"/>
<evidence type="ECO:0000313" key="1">
    <source>
        <dbReference type="EMBL" id="TGL37638.1"/>
    </source>
</evidence>
<dbReference type="Pfam" id="PF04294">
    <property type="entry name" value="VanW"/>
    <property type="match status" value="1"/>
</dbReference>
<dbReference type="OrthoDB" id="9813301at2"/>
<accession>A0A4R9JG31</accession>
<evidence type="ECO:0008006" key="3">
    <source>
        <dbReference type="Google" id="ProtNLM"/>
    </source>
</evidence>
<dbReference type="PANTHER" id="PTHR35788:SF1">
    <property type="entry name" value="EXPORTED PROTEIN"/>
    <property type="match status" value="1"/>
</dbReference>